<dbReference type="GeneID" id="105441318"/>
<dbReference type="EnsemblMetazoa" id="XM_030991387">
    <property type="protein sequence ID" value="XP_030847247"/>
    <property type="gene ID" value="LOC105441318"/>
</dbReference>
<feature type="region of interest" description="Disordered" evidence="5">
    <location>
        <begin position="200"/>
        <end position="254"/>
    </location>
</feature>
<dbReference type="RefSeq" id="XP_030847247.1">
    <property type="nucleotide sequence ID" value="XM_030991387.1"/>
</dbReference>
<protein>
    <recommendedName>
        <fullName evidence="6">RING-type domain-containing protein</fullName>
    </recommendedName>
</protein>
<feature type="compositionally biased region" description="Low complexity" evidence="5">
    <location>
        <begin position="209"/>
        <end position="229"/>
    </location>
</feature>
<dbReference type="PANTHER" id="PTHR10131">
    <property type="entry name" value="TNF RECEPTOR ASSOCIATED FACTOR"/>
    <property type="match status" value="1"/>
</dbReference>
<sequence>MSRKRKSFSNILTSPEDREDQENKRYFLDPEAVSRHLFCSICQEVFTEPQRAPCGHSFCKECIYTWLKHKKNCPEDRRPLRRSDLHYDFIIANVVGDHTVACPFRRKGCEYVGKLDTISLHRKSCAFNPGNLPSFLHKEKNILNEIQPTTPEVESSGPPSAENVLSPLVPDDDKLPTPAKPSLKMRLFVKGGGQRDLLCSMFDDGTKQSSSTLPSSSMSSSSSSSSSSSVAAKATKSRTRRKAERDVVIILDSP</sequence>
<reference evidence="8" key="1">
    <citation type="submission" date="2015-02" db="EMBL/GenBank/DDBJ databases">
        <title>Genome sequencing for Strongylocentrotus purpuratus.</title>
        <authorList>
            <person name="Murali S."/>
            <person name="Liu Y."/>
            <person name="Vee V."/>
            <person name="English A."/>
            <person name="Wang M."/>
            <person name="Skinner E."/>
            <person name="Han Y."/>
            <person name="Muzny D.M."/>
            <person name="Worley K.C."/>
            <person name="Gibbs R.A."/>
        </authorList>
    </citation>
    <scope>NUCLEOTIDE SEQUENCE</scope>
</reference>
<proteinExistence type="predicted"/>
<dbReference type="SUPFAM" id="SSF57850">
    <property type="entry name" value="RING/U-box"/>
    <property type="match status" value="1"/>
</dbReference>
<keyword evidence="8" id="KW-1185">Reference proteome</keyword>
<dbReference type="Proteomes" id="UP000007110">
    <property type="component" value="Unassembled WGS sequence"/>
</dbReference>
<accession>A0A7M7P9U7</accession>
<evidence type="ECO:0000256" key="3">
    <source>
        <dbReference type="ARBA" id="ARBA00022833"/>
    </source>
</evidence>
<dbReference type="PROSITE" id="PS00518">
    <property type="entry name" value="ZF_RING_1"/>
    <property type="match status" value="1"/>
</dbReference>
<dbReference type="InParanoid" id="A0A7M7P9U7"/>
<keyword evidence="2 4" id="KW-0863">Zinc-finger</keyword>
<feature type="domain" description="RING-type" evidence="6">
    <location>
        <begin position="39"/>
        <end position="77"/>
    </location>
</feature>
<organism evidence="7 8">
    <name type="scientific">Strongylocentrotus purpuratus</name>
    <name type="common">Purple sea urchin</name>
    <dbReference type="NCBI Taxonomy" id="7668"/>
    <lineage>
        <taxon>Eukaryota</taxon>
        <taxon>Metazoa</taxon>
        <taxon>Echinodermata</taxon>
        <taxon>Eleutherozoa</taxon>
        <taxon>Echinozoa</taxon>
        <taxon>Echinoidea</taxon>
        <taxon>Euechinoidea</taxon>
        <taxon>Echinacea</taxon>
        <taxon>Camarodonta</taxon>
        <taxon>Echinidea</taxon>
        <taxon>Strongylocentrotidae</taxon>
        <taxon>Strongylocentrotus</taxon>
    </lineage>
</organism>
<evidence type="ECO:0000313" key="8">
    <source>
        <dbReference type="Proteomes" id="UP000007110"/>
    </source>
</evidence>
<dbReference type="InterPro" id="IPR017907">
    <property type="entry name" value="Znf_RING_CS"/>
</dbReference>
<dbReference type="SMART" id="SM00184">
    <property type="entry name" value="RING"/>
    <property type="match status" value="1"/>
</dbReference>
<dbReference type="PROSITE" id="PS50089">
    <property type="entry name" value="ZF_RING_2"/>
    <property type="match status" value="1"/>
</dbReference>
<evidence type="ECO:0000256" key="5">
    <source>
        <dbReference type="SAM" id="MobiDB-lite"/>
    </source>
</evidence>
<evidence type="ECO:0000259" key="6">
    <source>
        <dbReference type="PROSITE" id="PS50089"/>
    </source>
</evidence>
<keyword evidence="1" id="KW-0479">Metal-binding</keyword>
<dbReference type="Gene3D" id="3.30.40.10">
    <property type="entry name" value="Zinc/RING finger domain, C3HC4 (zinc finger)"/>
    <property type="match status" value="2"/>
</dbReference>
<feature type="region of interest" description="Disordered" evidence="5">
    <location>
        <begin position="1"/>
        <end position="24"/>
    </location>
</feature>
<evidence type="ECO:0000256" key="1">
    <source>
        <dbReference type="ARBA" id="ARBA00022723"/>
    </source>
</evidence>
<evidence type="ECO:0000256" key="2">
    <source>
        <dbReference type="ARBA" id="ARBA00022771"/>
    </source>
</evidence>
<keyword evidence="3" id="KW-0862">Zinc</keyword>
<evidence type="ECO:0000313" key="7">
    <source>
        <dbReference type="EnsemblMetazoa" id="XP_030847247"/>
    </source>
</evidence>
<dbReference type="KEGG" id="spu:105441318"/>
<dbReference type="PANTHER" id="PTHR10131:SF94">
    <property type="entry name" value="TNF RECEPTOR-ASSOCIATED FACTOR 4"/>
    <property type="match status" value="1"/>
</dbReference>
<feature type="region of interest" description="Disordered" evidence="5">
    <location>
        <begin position="149"/>
        <end position="180"/>
    </location>
</feature>
<reference evidence="7" key="2">
    <citation type="submission" date="2021-01" db="UniProtKB">
        <authorList>
            <consortium name="EnsemblMetazoa"/>
        </authorList>
    </citation>
    <scope>IDENTIFICATION</scope>
</reference>
<dbReference type="OrthoDB" id="1630758at2759"/>
<dbReference type="Pfam" id="PF13923">
    <property type="entry name" value="zf-C3HC4_2"/>
    <property type="match status" value="1"/>
</dbReference>
<dbReference type="OMA" id="SHHLYCS"/>
<dbReference type="InterPro" id="IPR001841">
    <property type="entry name" value="Znf_RING"/>
</dbReference>
<dbReference type="AlphaFoldDB" id="A0A7M7P9U7"/>
<name>A0A7M7P9U7_STRPU</name>
<dbReference type="GO" id="GO:0008270">
    <property type="term" value="F:zinc ion binding"/>
    <property type="evidence" value="ECO:0007669"/>
    <property type="project" value="UniProtKB-KW"/>
</dbReference>
<evidence type="ECO:0000256" key="4">
    <source>
        <dbReference type="PROSITE-ProRule" id="PRU00175"/>
    </source>
</evidence>
<dbReference type="InterPro" id="IPR013083">
    <property type="entry name" value="Znf_RING/FYVE/PHD"/>
</dbReference>